<proteinExistence type="predicted"/>
<feature type="signal peptide" evidence="1">
    <location>
        <begin position="1"/>
        <end position="23"/>
    </location>
</feature>
<gene>
    <name evidence="2" type="ORF">A2527_01150</name>
</gene>
<organism evidence="2 3">
    <name type="scientific">Candidatus Lambdaproteobacteria bacterium RIFOXYD2_FULL_50_16</name>
    <dbReference type="NCBI Taxonomy" id="1817772"/>
    <lineage>
        <taxon>Bacteria</taxon>
        <taxon>Pseudomonadati</taxon>
        <taxon>Pseudomonadota</taxon>
        <taxon>Candidatus Lambdaproteobacteria</taxon>
    </lineage>
</organism>
<keyword evidence="1" id="KW-0732">Signal</keyword>
<evidence type="ECO:0000256" key="1">
    <source>
        <dbReference type="SAM" id="SignalP"/>
    </source>
</evidence>
<accession>A0A1F6GEN1</accession>
<feature type="chain" id="PRO_5009524645" evidence="1">
    <location>
        <begin position="24"/>
        <end position="243"/>
    </location>
</feature>
<evidence type="ECO:0000313" key="2">
    <source>
        <dbReference type="EMBL" id="OGG96528.1"/>
    </source>
</evidence>
<dbReference type="AlphaFoldDB" id="A0A1F6GEN1"/>
<sequence>MPKSYRVPTWAKVLTILAGASLALNGCISFDPPEPSANFPAQISPTVAAKALPGGALKEDVKFNDIGDLEDALENVSKVSVPGLILIVQTETGATAKVQGGRTLGGGQSSGASSEIKVRVTNLTAADLRQIADQVYADLLAQLASTGREVVSADEVKGTKGFHGIDFAEINEGGSHFEEPSMTDPSGFVILSPTGLPLWYPMGLSAGAHSVGKISMVNGRAFHWVAFETKSAAILPIIQVTLI</sequence>
<dbReference type="Proteomes" id="UP000178449">
    <property type="component" value="Unassembled WGS sequence"/>
</dbReference>
<evidence type="ECO:0000313" key="3">
    <source>
        <dbReference type="Proteomes" id="UP000178449"/>
    </source>
</evidence>
<dbReference type="EMBL" id="MFNE01000011">
    <property type="protein sequence ID" value="OGG96528.1"/>
    <property type="molecule type" value="Genomic_DNA"/>
</dbReference>
<reference evidence="2 3" key="1">
    <citation type="journal article" date="2016" name="Nat. Commun.">
        <title>Thousands of microbial genomes shed light on interconnected biogeochemical processes in an aquifer system.</title>
        <authorList>
            <person name="Anantharaman K."/>
            <person name="Brown C.T."/>
            <person name="Hug L.A."/>
            <person name="Sharon I."/>
            <person name="Castelle C.J."/>
            <person name="Probst A.J."/>
            <person name="Thomas B.C."/>
            <person name="Singh A."/>
            <person name="Wilkins M.J."/>
            <person name="Karaoz U."/>
            <person name="Brodie E.L."/>
            <person name="Williams K.H."/>
            <person name="Hubbard S.S."/>
            <person name="Banfield J.F."/>
        </authorList>
    </citation>
    <scope>NUCLEOTIDE SEQUENCE [LARGE SCALE GENOMIC DNA]</scope>
</reference>
<dbReference type="STRING" id="1817772.A2527_01150"/>
<comment type="caution">
    <text evidence="2">The sequence shown here is derived from an EMBL/GenBank/DDBJ whole genome shotgun (WGS) entry which is preliminary data.</text>
</comment>
<name>A0A1F6GEN1_9PROT</name>
<protein>
    <submittedName>
        <fullName evidence="2">Uncharacterized protein</fullName>
    </submittedName>
</protein>